<feature type="transmembrane region" description="Helical" evidence="9">
    <location>
        <begin position="895"/>
        <end position="918"/>
    </location>
</feature>
<dbReference type="GO" id="GO:0005524">
    <property type="term" value="F:ATP binding"/>
    <property type="evidence" value="ECO:0007669"/>
    <property type="project" value="UniProtKB-KW"/>
</dbReference>
<keyword evidence="4" id="KW-0547">Nucleotide-binding</keyword>
<dbReference type="RefSeq" id="XP_003055636.1">
    <property type="nucleotide sequence ID" value="XM_003055590.1"/>
</dbReference>
<feature type="transmembrane region" description="Helical" evidence="9">
    <location>
        <begin position="1788"/>
        <end position="1810"/>
    </location>
</feature>
<feature type="transmembrane region" description="Helical" evidence="9">
    <location>
        <begin position="1817"/>
        <end position="1836"/>
    </location>
</feature>
<keyword evidence="5 12" id="KW-0067">ATP-binding</keyword>
<feature type="transmembrane region" description="Helical" evidence="9">
    <location>
        <begin position="1963"/>
        <end position="1985"/>
    </location>
</feature>
<feature type="region of interest" description="Disordered" evidence="8">
    <location>
        <begin position="1296"/>
        <end position="1327"/>
    </location>
</feature>
<feature type="transmembrane region" description="Helical" evidence="9">
    <location>
        <begin position="1842"/>
        <end position="1862"/>
    </location>
</feature>
<dbReference type="InterPro" id="IPR013525">
    <property type="entry name" value="ABC2_TM"/>
</dbReference>
<feature type="chain" id="PRO_5002910260" evidence="10">
    <location>
        <begin position="23"/>
        <end position="1993"/>
    </location>
</feature>
<dbReference type="Proteomes" id="UP000001876">
    <property type="component" value="Unassembled WGS sequence"/>
</dbReference>
<evidence type="ECO:0000256" key="7">
    <source>
        <dbReference type="ARBA" id="ARBA00023136"/>
    </source>
</evidence>
<feature type="domain" description="ABC transporter" evidence="11">
    <location>
        <begin position="538"/>
        <end position="782"/>
    </location>
</feature>
<feature type="region of interest" description="Disordered" evidence="8">
    <location>
        <begin position="835"/>
        <end position="855"/>
    </location>
</feature>
<keyword evidence="10" id="KW-0732">Signal</keyword>
<sequence>MPRAGVVLCALALLAASLGASAKVATYEECSNAYDAHDPPCKNNASLWTSRSPHPANCAHCVAADDDASPRDDDDDDDDDVGACPRGWSGVDCGACTSVASCPRNSRGVAAKGCTSACVVPTREELLLPNGGGGGGDDAWERGKMFSCACGGDAATDPYCRLQKDTSFLVHVRAASNDGGDANSGTKTTTEDVKALPLTIHMREYGGVPNLNYSGDPRKYDYASAAVWDANFTRCTWKVTQCLDPVPSMETCVVYDCPAGATRCPPPDVAPCPGRNILGCGDVPDADYATRYWQHPCNPLVTPQDKGITFWCRLNGTSAANTTVDGAPSHSCYWTQPGVIPAFAVTCRVGNCVYDDDDDGGGDGDLCPIGDVTPPEYWTGDLLTRIGMTCVAASLVLAAAAYVRAESRSTYSRVPAEEAMREATAPRAPGTRRPTHVRTPSRVSESRRDGRRARTSEMAAAAGEVAVAADDADDAEWTIAPRVVSWENVRVGVRRGGGGGGGGGGGATKKILRNVSGFAGRADEEYVDAMATDARGGSHPSSPSRSPRRRVRDDDGGGGGGGGGGVFAILGPSGAGKSTLLDFLAGRGSRHHHTISRGVVRVDGRVVAPEEMRRVSGYVQQTDVLPGTSTVWEHLLFNAMLRLPGDVGKDETYRVVVGWMRELGLTKLAHAHIGDAFTRGLSGGEKRRVSVATELLTSPGVMFLDEPTTGLDATNAAKVVDILAGLGALGVTILLSIHQPRPDIFRLLDRVCVLSSHGGVVYCGPSDAAESHFASLPYVISPRETSVHIADYVLDVVLRSTDEDVRRMIDDFRISRIRARNDAYVRRLARRVEEEEEEEEGGGATAMRTPKSRRRRVAASRDAERALSRKHVAPFAKQTRLLCGRLLRNLGRHPFLLAIHLLGAFAVAVGVGSIFYDVGSDQGGIQNRMGSLFFILLYLTLMSLSSLPVWREDRLLFLRERSNGAYGVNAYFTSTLLFDVLPMRVLPPFFFGLITYQMIGLNEGDEDCLAWFVLTLIVTNVAATCMCMAIGAASRSVASANAIASLCFLVAALFGGFLLNKDQIPRYARWIAAVSFVNYGYEALVVNEFADNPRTFTLTSGWNSTTLPNEVPVPGEKVLSTFGFHVAEVSPDVAVVCAQAAFFACASYVMLRNAERETAPTWSGAWRACARFVGECWRRRYLVEKRSAARATTTTDEEESMLPSSEFTVAYDSDEYSSDDDDGEEEEDEIETLLDEAPMEPDATPSADETDEPAGDAPGDLHRRANSLLHDIDEEHAVSPHDGARNAAVAPMALRLLRDGGGSPGGGGGGGGGGREDDDDSRPRRRRVLTWEDITVNLAPSKGGRRILQSVSGIAGATTGGWNSLIASPSRGGGGMGERRADLFAILGPSGAGKTTLLDVLAGRPSPGHVITGDVALDGERMSNSELRHVSGYVPQDDVLPGTSTVWEHLMFHAALRLPGSVDRKRLRSVVWQTMRDLGITKLAHAHIGDAFTRGLSGGEKRRVSVATELLTSPGVMFLDEPTTGLDATNAAKVVDILAGLGALGVTILLSIHQPRPDIFRLLDRVLVMSSDGRVVYSGPSLDAEAHFESMRNVPRKPEAVNIADFMLDVVLSADDDDIDAMIDDFEKSDVRANGRNMTHTLRVRCEDGDGGGDDDDGGDDAAATPLTKYVASYPRQVRALLRRMVRNVRRHPFLILLHFVATGVASLGLGGVFFAAGKDTGGIQNRMGCLFFILLYLALMSLSSLPVWREDRLLFLRERASGAYGVNAYFTSVVLFDVLVLRVFPPMFFTVVTYPLVGLHGGSFLVYLARASWFTLVNVLANVASSALCMAIGIVTPSNAVANVCGLMAILSSVLSGGFLLNKQNVSGSSVSSSSSAAAAASHRSPANVFVKVLTKTSFVNYAYDALLVNEFLDAGTFRFTPKFTDAAGQNENAGVGVDVSGREVLQFFSFGDTRAAMRYDVCVLCAIAGAYLAAAFVLLKVSVRRSGAGRG</sequence>
<dbReference type="GO" id="GO:0016020">
    <property type="term" value="C:membrane"/>
    <property type="evidence" value="ECO:0007669"/>
    <property type="project" value="UniProtKB-SubCell"/>
</dbReference>
<dbReference type="PROSITE" id="PS50893">
    <property type="entry name" value="ABC_TRANSPORTER_2"/>
    <property type="match status" value="2"/>
</dbReference>
<evidence type="ECO:0000313" key="12">
    <source>
        <dbReference type="EMBL" id="EEH60888.1"/>
    </source>
</evidence>
<evidence type="ECO:0000256" key="1">
    <source>
        <dbReference type="ARBA" id="ARBA00004141"/>
    </source>
</evidence>
<dbReference type="InterPro" id="IPR050352">
    <property type="entry name" value="ABCG_transporters"/>
</dbReference>
<feature type="region of interest" description="Disordered" evidence="8">
    <location>
        <begin position="1188"/>
        <end position="1262"/>
    </location>
</feature>
<protein>
    <submittedName>
        <fullName evidence="12">ATP-binding cassette superfamily</fullName>
    </submittedName>
</protein>
<gene>
    <name evidence="12" type="ORF">MICPUCDRAFT_50503</name>
</gene>
<name>C1MIB0_MICPC</name>
<evidence type="ECO:0000256" key="8">
    <source>
        <dbReference type="SAM" id="MobiDB-lite"/>
    </source>
</evidence>
<feature type="transmembrane region" description="Helical" evidence="9">
    <location>
        <begin position="930"/>
        <end position="950"/>
    </location>
</feature>
<evidence type="ECO:0000259" key="11">
    <source>
        <dbReference type="PROSITE" id="PS50893"/>
    </source>
</evidence>
<feature type="transmembrane region" description="Helical" evidence="9">
    <location>
        <begin position="1729"/>
        <end position="1749"/>
    </location>
</feature>
<dbReference type="Pfam" id="PF00005">
    <property type="entry name" value="ABC_tran"/>
    <property type="match status" value="2"/>
</dbReference>
<feature type="signal peptide" evidence="10">
    <location>
        <begin position="1"/>
        <end position="22"/>
    </location>
</feature>
<dbReference type="PROSITE" id="PS00211">
    <property type="entry name" value="ABC_TRANSPORTER_1"/>
    <property type="match status" value="2"/>
</dbReference>
<feature type="compositionally biased region" description="Low complexity" evidence="8">
    <location>
        <begin position="535"/>
        <end position="545"/>
    </location>
</feature>
<feature type="compositionally biased region" description="Basic and acidic residues" evidence="8">
    <location>
        <begin position="444"/>
        <end position="455"/>
    </location>
</feature>
<feature type="domain" description="ABC transporter" evidence="11">
    <location>
        <begin position="1348"/>
        <end position="1603"/>
    </location>
</feature>
<keyword evidence="13" id="KW-1185">Reference proteome</keyword>
<feature type="compositionally biased region" description="Acidic residues" evidence="8">
    <location>
        <begin position="1212"/>
        <end position="1239"/>
    </location>
</feature>
<dbReference type="InterPro" id="IPR017871">
    <property type="entry name" value="ABC_transporter-like_CS"/>
</dbReference>
<feature type="transmembrane region" description="Helical" evidence="9">
    <location>
        <begin position="970"/>
        <end position="996"/>
    </location>
</feature>
<dbReference type="InterPro" id="IPR003439">
    <property type="entry name" value="ABC_transporter-like_ATP-bd"/>
</dbReference>
<evidence type="ECO:0000256" key="5">
    <source>
        <dbReference type="ARBA" id="ARBA00022840"/>
    </source>
</evidence>
<dbReference type="SUPFAM" id="SSF52540">
    <property type="entry name" value="P-loop containing nucleoside triphosphate hydrolases"/>
    <property type="match status" value="2"/>
</dbReference>
<dbReference type="KEGG" id="mpp:MICPUCDRAFT_50503"/>
<dbReference type="GeneID" id="9680844"/>
<evidence type="ECO:0000313" key="13">
    <source>
        <dbReference type="Proteomes" id="UP000001876"/>
    </source>
</evidence>
<dbReference type="EMBL" id="GG663735">
    <property type="protein sequence ID" value="EEH60888.1"/>
    <property type="molecule type" value="Genomic_DNA"/>
</dbReference>
<dbReference type="InterPro" id="IPR003593">
    <property type="entry name" value="AAA+_ATPase"/>
</dbReference>
<dbReference type="GO" id="GO:0016887">
    <property type="term" value="F:ATP hydrolysis activity"/>
    <property type="evidence" value="ECO:0007669"/>
    <property type="project" value="InterPro"/>
</dbReference>
<keyword evidence="3 9" id="KW-0812">Transmembrane</keyword>
<dbReference type="PANTHER" id="PTHR48041">
    <property type="entry name" value="ABC TRANSPORTER G FAMILY MEMBER 28"/>
    <property type="match status" value="1"/>
</dbReference>
<evidence type="ECO:0000256" key="10">
    <source>
        <dbReference type="SAM" id="SignalP"/>
    </source>
</evidence>
<evidence type="ECO:0000256" key="6">
    <source>
        <dbReference type="ARBA" id="ARBA00022989"/>
    </source>
</evidence>
<keyword evidence="6 9" id="KW-1133">Transmembrane helix</keyword>
<evidence type="ECO:0000256" key="9">
    <source>
        <dbReference type="SAM" id="Phobius"/>
    </source>
</evidence>
<feature type="transmembrane region" description="Helical" evidence="9">
    <location>
        <begin position="1038"/>
        <end position="1059"/>
    </location>
</feature>
<comment type="subcellular location">
    <subcellularLocation>
        <location evidence="1">Membrane</location>
        <topology evidence="1">Multi-pass membrane protein</topology>
    </subcellularLocation>
</comment>
<evidence type="ECO:0000256" key="3">
    <source>
        <dbReference type="ARBA" id="ARBA00022692"/>
    </source>
</evidence>
<reference evidence="12 13" key="1">
    <citation type="journal article" date="2009" name="Science">
        <title>Green evolution and dynamic adaptations revealed by genomes of the marine picoeukaryotes Micromonas.</title>
        <authorList>
            <person name="Worden A.Z."/>
            <person name="Lee J.H."/>
            <person name="Mock T."/>
            <person name="Rouze P."/>
            <person name="Simmons M.P."/>
            <person name="Aerts A.L."/>
            <person name="Allen A.E."/>
            <person name="Cuvelier M.L."/>
            <person name="Derelle E."/>
            <person name="Everett M.V."/>
            <person name="Foulon E."/>
            <person name="Grimwood J."/>
            <person name="Gundlach H."/>
            <person name="Henrissat B."/>
            <person name="Napoli C."/>
            <person name="McDonald S.M."/>
            <person name="Parker M.S."/>
            <person name="Rombauts S."/>
            <person name="Salamov A."/>
            <person name="Von Dassow P."/>
            <person name="Badger J.H."/>
            <person name="Coutinho P.M."/>
            <person name="Demir E."/>
            <person name="Dubchak I."/>
            <person name="Gentemann C."/>
            <person name="Eikrem W."/>
            <person name="Gready J.E."/>
            <person name="John U."/>
            <person name="Lanier W."/>
            <person name="Lindquist E.A."/>
            <person name="Lucas S."/>
            <person name="Mayer K.F."/>
            <person name="Moreau H."/>
            <person name="Not F."/>
            <person name="Otillar R."/>
            <person name="Panaud O."/>
            <person name="Pangilinan J."/>
            <person name="Paulsen I."/>
            <person name="Piegu B."/>
            <person name="Poliakov A."/>
            <person name="Robbens S."/>
            <person name="Schmutz J."/>
            <person name="Toulza E."/>
            <person name="Wyss T."/>
            <person name="Zelensky A."/>
            <person name="Zhou K."/>
            <person name="Armbrust E.V."/>
            <person name="Bhattacharya D."/>
            <person name="Goodenough U.W."/>
            <person name="Van de Peer Y."/>
            <person name="Grigoriev I.V."/>
        </authorList>
    </citation>
    <scope>NUCLEOTIDE SEQUENCE [LARGE SCALE GENOMIC DNA]</scope>
    <source>
        <strain evidence="12 13">CCMP1545</strain>
    </source>
</reference>
<organism evidence="13">
    <name type="scientific">Micromonas pusilla (strain CCMP1545)</name>
    <name type="common">Picoplanktonic green alga</name>
    <dbReference type="NCBI Taxonomy" id="564608"/>
    <lineage>
        <taxon>Eukaryota</taxon>
        <taxon>Viridiplantae</taxon>
        <taxon>Chlorophyta</taxon>
        <taxon>Mamiellophyceae</taxon>
        <taxon>Mamiellales</taxon>
        <taxon>Mamiellaceae</taxon>
        <taxon>Micromonas</taxon>
    </lineage>
</organism>
<feature type="transmembrane region" description="Helical" evidence="9">
    <location>
        <begin position="1694"/>
        <end position="1717"/>
    </location>
</feature>
<evidence type="ECO:0000256" key="2">
    <source>
        <dbReference type="ARBA" id="ARBA00022448"/>
    </source>
</evidence>
<dbReference type="OrthoDB" id="66620at2759"/>
<dbReference type="SMART" id="SM00382">
    <property type="entry name" value="AAA"/>
    <property type="match status" value="2"/>
</dbReference>
<dbReference type="CDD" id="cd03213">
    <property type="entry name" value="ABCG_EPDR"/>
    <property type="match status" value="1"/>
</dbReference>
<evidence type="ECO:0000256" key="4">
    <source>
        <dbReference type="ARBA" id="ARBA00022741"/>
    </source>
</evidence>
<feature type="compositionally biased region" description="Gly residues" evidence="8">
    <location>
        <begin position="557"/>
        <end position="566"/>
    </location>
</feature>
<keyword evidence="2" id="KW-0813">Transport</keyword>
<keyword evidence="7 9" id="KW-0472">Membrane</keyword>
<feature type="region of interest" description="Disordered" evidence="8">
    <location>
        <begin position="531"/>
        <end position="567"/>
    </location>
</feature>
<proteinExistence type="predicted"/>
<dbReference type="eggNOG" id="KOG0061">
    <property type="taxonomic scope" value="Eukaryota"/>
</dbReference>
<feature type="transmembrane region" description="Helical" evidence="9">
    <location>
        <begin position="1761"/>
        <end position="1782"/>
    </location>
</feature>
<dbReference type="PANTHER" id="PTHR48041:SF2">
    <property type="entry name" value="ATP-DEPENDENT PERMEASE-RELATED"/>
    <property type="match status" value="1"/>
</dbReference>
<feature type="region of interest" description="Disordered" evidence="8">
    <location>
        <begin position="414"/>
        <end position="455"/>
    </location>
</feature>
<feature type="transmembrane region" description="Helical" evidence="9">
    <location>
        <begin position="1008"/>
        <end position="1032"/>
    </location>
</feature>
<dbReference type="InterPro" id="IPR027417">
    <property type="entry name" value="P-loop_NTPase"/>
</dbReference>
<accession>C1MIB0</accession>
<feature type="compositionally biased region" description="Gly residues" evidence="8">
    <location>
        <begin position="1299"/>
        <end position="1313"/>
    </location>
</feature>
<dbReference type="Pfam" id="PF01061">
    <property type="entry name" value="ABC2_membrane"/>
    <property type="match status" value="2"/>
</dbReference>
<dbReference type="OMA" id="AMMELEW"/>
<dbReference type="Gene3D" id="3.40.50.300">
    <property type="entry name" value="P-loop containing nucleotide triphosphate hydrolases"/>
    <property type="match status" value="2"/>
</dbReference>
<dbReference type="GO" id="GO:0140359">
    <property type="term" value="F:ABC-type transporter activity"/>
    <property type="evidence" value="ECO:0007669"/>
    <property type="project" value="InterPro"/>
</dbReference>